<evidence type="ECO:0000256" key="2">
    <source>
        <dbReference type="SAM" id="SignalP"/>
    </source>
</evidence>
<keyword evidence="2" id="KW-0732">Signal</keyword>
<dbReference type="AlphaFoldDB" id="A0A1E2UTA6"/>
<dbReference type="EMBL" id="LVJZ01000003">
    <property type="protein sequence ID" value="ODB97968.1"/>
    <property type="molecule type" value="Genomic_DNA"/>
</dbReference>
<feature type="signal peptide" evidence="2">
    <location>
        <begin position="1"/>
        <end position="19"/>
    </location>
</feature>
<keyword evidence="4" id="KW-1185">Reference proteome</keyword>
<sequence length="683" mass="74730">MSAALAAALAGTTAGSASAGQYLSGDFHNHTTCSDGSTNVEVLTEKSLSYLDWFIHVGHSGSGTRDCRVSDFLYQADRSGPTHPGLWANTIGDGPGTDSAAIKGDYNSSTRGYDTVERMWRWQSLQEYNLPSIVTARELPGNEDKEAFLGLEWVVPGHEHSSNSISAGNYADVPNSDAIAQFEYCFARNSDDTSQGGGQGWTCELSDEANEKIKALFAGRPEEGVADYNSTLVDGVNIDDRGEHVKSTAGVLWMAENYPGESFSVGAHVERQGAFIEDDDEGFNVEHFRDWNTVAPEVAFGFESEPGHQAQANRGSYHAGRPTAGLFTFNGVGCYGGAEAAKPGENFDGEPITQADYDELYNSYYPAEELAMYSGDINKVTLCRPGVRTMWDAMLSEGRRFWYFASSDWHSRGSFGPLDFEADNDFWPGEFQEIFAYVEDYGDDPAVDIINSLRSGNSFSVQGQLISGKGFKFEACTSKHNCATMGETLNVRAGQKVTVKLVATDPKGANNSPYKFDNPSLLQVGIHEPVNKPSLRHVDFITGVVGKQFTPADEEYFNPLAPETTVIAKNFTYEADKSKIKATYKFRAEEDSYIRARGTNIPAGTPNVRDMDGNPLPDFLNDNIACDDPDCPPHVEGRLTKDLEAWANLNFTTNPIFIEVEGGAKDDDDDDEDDDDENKLASR</sequence>
<comment type="caution">
    <text evidence="3">The sequence shown here is derived from an EMBL/GenBank/DDBJ whole genome shotgun (WGS) entry which is preliminary data.</text>
</comment>
<accession>A0A1E2UTA6</accession>
<evidence type="ECO:0000313" key="3">
    <source>
        <dbReference type="EMBL" id="ODB97968.1"/>
    </source>
</evidence>
<evidence type="ECO:0008006" key="5">
    <source>
        <dbReference type="Google" id="ProtNLM"/>
    </source>
</evidence>
<dbReference type="STRING" id="1818881.A3196_15080"/>
<evidence type="ECO:0000313" key="4">
    <source>
        <dbReference type="Proteomes" id="UP000094849"/>
    </source>
</evidence>
<dbReference type="Proteomes" id="UP000094849">
    <property type="component" value="Unassembled WGS sequence"/>
</dbReference>
<reference evidence="3 4" key="1">
    <citation type="submission" date="2016-03" db="EMBL/GenBank/DDBJ databases">
        <title>Chemosynthetic sulphur-oxidizing symbionts of marine invertebrate animals are capable of nitrogen fixation.</title>
        <authorList>
            <person name="Petersen J.M."/>
            <person name="Kemper A."/>
            <person name="Gruber-Vodicka H."/>
            <person name="Cardini U."/>
            <person name="Geest Mvander."/>
            <person name="Kleiner M."/>
            <person name="Bulgheresi S."/>
            <person name="Fussmann M."/>
            <person name="Herbold C."/>
            <person name="Seah B.K.B."/>
            <person name="Antony C.Paul."/>
            <person name="Liu D."/>
            <person name="Belitz A."/>
            <person name="Weber M."/>
        </authorList>
    </citation>
    <scope>NUCLEOTIDE SEQUENCE [LARGE SCALE GENOMIC DNA]</scope>
    <source>
        <strain evidence="3">G_D</strain>
    </source>
</reference>
<name>A0A1E2UTA6_9GAMM</name>
<protein>
    <recommendedName>
        <fullName evidence="5">DUF3604 domain-containing protein</fullName>
    </recommendedName>
</protein>
<proteinExistence type="predicted"/>
<feature type="region of interest" description="Disordered" evidence="1">
    <location>
        <begin position="661"/>
        <end position="683"/>
    </location>
</feature>
<feature type="chain" id="PRO_5009119185" description="DUF3604 domain-containing protein" evidence="2">
    <location>
        <begin position="20"/>
        <end position="683"/>
    </location>
</feature>
<gene>
    <name evidence="3" type="ORF">A3196_15080</name>
</gene>
<feature type="compositionally biased region" description="Acidic residues" evidence="1">
    <location>
        <begin position="666"/>
        <end position="677"/>
    </location>
</feature>
<evidence type="ECO:0000256" key="1">
    <source>
        <dbReference type="SAM" id="MobiDB-lite"/>
    </source>
</evidence>
<organism evidence="3 4">
    <name type="scientific">Candidatus Thiodiazotropha endoloripes</name>
    <dbReference type="NCBI Taxonomy" id="1818881"/>
    <lineage>
        <taxon>Bacteria</taxon>
        <taxon>Pseudomonadati</taxon>
        <taxon>Pseudomonadota</taxon>
        <taxon>Gammaproteobacteria</taxon>
        <taxon>Chromatiales</taxon>
        <taxon>Sedimenticolaceae</taxon>
        <taxon>Candidatus Thiodiazotropha</taxon>
    </lineage>
</organism>